<keyword evidence="6" id="KW-0175">Coiled coil</keyword>
<evidence type="ECO:0000256" key="8">
    <source>
        <dbReference type="SAM" id="Phobius"/>
    </source>
</evidence>
<dbReference type="SUPFAM" id="SSF55785">
    <property type="entry name" value="PYP-like sensor domain (PAS domain)"/>
    <property type="match status" value="1"/>
</dbReference>
<proteinExistence type="predicted"/>
<accession>A9BVA7</accession>
<dbReference type="InterPro" id="IPR029787">
    <property type="entry name" value="Nucleotide_cyclase"/>
</dbReference>
<evidence type="ECO:0000256" key="7">
    <source>
        <dbReference type="SAM" id="MobiDB-lite"/>
    </source>
</evidence>
<feature type="transmembrane region" description="Helical" evidence="8">
    <location>
        <begin position="318"/>
        <end position="340"/>
    </location>
</feature>
<keyword evidence="11" id="KW-1185">Reference proteome</keyword>
<dbReference type="HOGENOM" id="CLU_398339_0_0_4"/>
<sequence length="760" mass="83052">MSLDARRSPFFQALLASQDAPQLPDSPSRPRAATGWGAMRCTVLALAAAAVLLAGLGSAWWVSHNMRQQTLERAMARQADEVDTVARMLAARLEQQQRLLWVLAQGIADQGSDPSRLMGEMLRGDASVRLFDTLQLADARGQLQLSLRGGRSEPLADLDEGVRDVMRRSLADGRPVVSTMVRKGADPGMMELLYAVPLRTGNGTVSGVLSAGVRMSAQALLPPSIDPSRSGGRLLVMQRDGQILAHSDPSRWSARAEAEPGLGADWLQDPAAGAVQVGPDTQRRAGYLVTTAGMPLPQWLVVRITPEEAIAPSLAPRVLWWLLAAVAGVAGLLVLLLILVTEPMAALHRTARQWLASQGRLMAEEPDPAPEPEPGHAEEGGWRMPWTHAWGEASTLWQALHRLGQMGQEQAHEIGRLQLQLQTLMDYAPVGLVVTRSAHLELVGLQAARMLGYPPRELQGQAIRQLCASDTAHIQLLERVRKDLDMYGQFDSEQCFVRKDGRPIWVRLHGQSLQRLQRGLEPRAVVPADPTLVWVVEDVTMQRLVREQPGWKAMHDPLTLLPNREAFAMRLHEWLQECSAAQRLPAEALQQGESALQHSDNTAVATVEEAQEAEEEAEEKTVGLQQHGVILFLDLDHFAHVNQQGGHAAGDEVLCHMARLIDSVVRPLGWVARLGGDEFAVLLAGTSAEQGMLLAQSLCMAVQDWEGAHEGQRYLMGVSVGMVVLDARQHTVSSALRSADMACYAAKRKGRNRVEVLEAA</sequence>
<dbReference type="InterPro" id="IPR000160">
    <property type="entry name" value="GGDEF_dom"/>
</dbReference>
<dbReference type="STRING" id="398578.Daci_2131"/>
<dbReference type="SMART" id="SM00267">
    <property type="entry name" value="GGDEF"/>
    <property type="match status" value="1"/>
</dbReference>
<evidence type="ECO:0000256" key="5">
    <source>
        <dbReference type="ARBA" id="ARBA00023136"/>
    </source>
</evidence>
<dbReference type="Gene3D" id="3.30.70.270">
    <property type="match status" value="1"/>
</dbReference>
<keyword evidence="2" id="KW-1003">Cell membrane</keyword>
<dbReference type="GeneID" id="24118077"/>
<evidence type="ECO:0000256" key="2">
    <source>
        <dbReference type="ARBA" id="ARBA00022475"/>
    </source>
</evidence>
<dbReference type="CDD" id="cd00130">
    <property type="entry name" value="PAS"/>
    <property type="match status" value="1"/>
</dbReference>
<dbReference type="InterPro" id="IPR000014">
    <property type="entry name" value="PAS"/>
</dbReference>
<dbReference type="AlphaFoldDB" id="A9BVA7"/>
<dbReference type="GO" id="GO:0005886">
    <property type="term" value="C:plasma membrane"/>
    <property type="evidence" value="ECO:0007669"/>
    <property type="project" value="UniProtKB-SubCell"/>
</dbReference>
<dbReference type="InterPro" id="IPR033479">
    <property type="entry name" value="dCache_1"/>
</dbReference>
<keyword evidence="3 8" id="KW-0812">Transmembrane</keyword>
<gene>
    <name evidence="10" type="ordered locus">Daci_2131</name>
</gene>
<dbReference type="eggNOG" id="COG2199">
    <property type="taxonomic scope" value="Bacteria"/>
</dbReference>
<dbReference type="PANTHER" id="PTHR46663">
    <property type="entry name" value="DIGUANYLATE CYCLASE DGCT-RELATED"/>
    <property type="match status" value="1"/>
</dbReference>
<evidence type="ECO:0000256" key="1">
    <source>
        <dbReference type="ARBA" id="ARBA00004651"/>
    </source>
</evidence>
<reference evidence="11" key="2">
    <citation type="submission" date="2007-11" db="EMBL/GenBank/DDBJ databases">
        <title>Complete sequence of Delftia acidovorans DSM 14801 / SPH-1.</title>
        <authorList>
            <person name="Copeland A."/>
            <person name="Lucas S."/>
            <person name="Lapidus A."/>
            <person name="Barry K."/>
            <person name="Glavina del Rio T."/>
            <person name="Dalin E."/>
            <person name="Tice H."/>
            <person name="Pitluck S."/>
            <person name="Lowry S."/>
            <person name="Clum A."/>
            <person name="Schmutz J."/>
            <person name="Larimer F."/>
            <person name="Land M."/>
            <person name="Hauser L."/>
            <person name="Kyrpides N."/>
            <person name="Kim E."/>
            <person name="Schleheck D."/>
            <person name="Richardson P."/>
        </authorList>
    </citation>
    <scope>NUCLEOTIDE SEQUENCE [LARGE SCALE GENOMIC DNA]</scope>
    <source>
        <strain evidence="11">DSM 14801 / SPH-1</strain>
    </source>
</reference>
<dbReference type="NCBIfam" id="TIGR00229">
    <property type="entry name" value="sensory_box"/>
    <property type="match status" value="1"/>
</dbReference>
<organism evidence="10 11">
    <name type="scientific">Delftia acidovorans (strain DSM 14801 / SPH-1)</name>
    <dbReference type="NCBI Taxonomy" id="398578"/>
    <lineage>
        <taxon>Bacteria</taxon>
        <taxon>Pseudomonadati</taxon>
        <taxon>Pseudomonadota</taxon>
        <taxon>Betaproteobacteria</taxon>
        <taxon>Burkholderiales</taxon>
        <taxon>Comamonadaceae</taxon>
        <taxon>Delftia</taxon>
    </lineage>
</organism>
<dbReference type="CDD" id="cd01949">
    <property type="entry name" value="GGDEF"/>
    <property type="match status" value="1"/>
</dbReference>
<dbReference type="Pfam" id="PF02743">
    <property type="entry name" value="dCache_1"/>
    <property type="match status" value="1"/>
</dbReference>
<keyword evidence="5 8" id="KW-0472">Membrane</keyword>
<evidence type="ECO:0000259" key="9">
    <source>
        <dbReference type="PROSITE" id="PS50887"/>
    </source>
</evidence>
<reference evidence="10 11" key="1">
    <citation type="journal article" date="2004" name="Appl. Environ. Microbiol.">
        <title>Mineralization of individual congeners of linear alkylbenzenesulfonate by defined pairs of heterotrophic bacteria.</title>
        <authorList>
            <person name="Schleheck D."/>
            <person name="Knepper T.P."/>
            <person name="Fischer K."/>
            <person name="Cook A.M."/>
        </authorList>
    </citation>
    <scope>NUCLEOTIDE SEQUENCE [LARGE SCALE GENOMIC DNA]</scope>
    <source>
        <strain evidence="11">DSM 14801 / SPH-1</strain>
    </source>
</reference>
<feature type="transmembrane region" description="Helical" evidence="8">
    <location>
        <begin position="41"/>
        <end position="62"/>
    </location>
</feature>
<keyword evidence="4 8" id="KW-1133">Transmembrane helix</keyword>
<dbReference type="RefSeq" id="WP_012204054.1">
    <property type="nucleotide sequence ID" value="NC_010002.1"/>
</dbReference>
<dbReference type="SUPFAM" id="SSF55073">
    <property type="entry name" value="Nucleotide cyclase"/>
    <property type="match status" value="1"/>
</dbReference>
<dbReference type="Pfam" id="PF00990">
    <property type="entry name" value="GGDEF"/>
    <property type="match status" value="1"/>
</dbReference>
<dbReference type="Proteomes" id="UP000000784">
    <property type="component" value="Chromosome"/>
</dbReference>
<dbReference type="EMBL" id="CP000884">
    <property type="protein sequence ID" value="ABX34771.1"/>
    <property type="molecule type" value="Genomic_DNA"/>
</dbReference>
<evidence type="ECO:0000256" key="4">
    <source>
        <dbReference type="ARBA" id="ARBA00022989"/>
    </source>
</evidence>
<feature type="region of interest" description="Disordered" evidence="7">
    <location>
        <begin position="362"/>
        <end position="381"/>
    </location>
</feature>
<feature type="domain" description="GGDEF" evidence="9">
    <location>
        <begin position="626"/>
        <end position="759"/>
    </location>
</feature>
<dbReference type="Gene3D" id="3.30.450.20">
    <property type="entry name" value="PAS domain"/>
    <property type="match status" value="2"/>
</dbReference>
<evidence type="ECO:0000313" key="11">
    <source>
        <dbReference type="Proteomes" id="UP000000784"/>
    </source>
</evidence>
<dbReference type="InterPro" id="IPR035965">
    <property type="entry name" value="PAS-like_dom_sf"/>
</dbReference>
<evidence type="ECO:0000256" key="6">
    <source>
        <dbReference type="SAM" id="Coils"/>
    </source>
</evidence>
<evidence type="ECO:0000313" key="10">
    <source>
        <dbReference type="EMBL" id="ABX34771.1"/>
    </source>
</evidence>
<dbReference type="PANTHER" id="PTHR46663:SF2">
    <property type="entry name" value="GGDEF DOMAIN-CONTAINING PROTEIN"/>
    <property type="match status" value="1"/>
</dbReference>
<dbReference type="KEGG" id="dac:Daci_2131"/>
<comment type="subcellular location">
    <subcellularLocation>
        <location evidence="1">Cell membrane</location>
        <topology evidence="1">Multi-pass membrane protein</topology>
    </subcellularLocation>
</comment>
<dbReference type="PROSITE" id="PS50887">
    <property type="entry name" value="GGDEF"/>
    <property type="match status" value="1"/>
</dbReference>
<dbReference type="CDD" id="cd18773">
    <property type="entry name" value="PDC1_HK_sensor"/>
    <property type="match status" value="1"/>
</dbReference>
<dbReference type="InterPro" id="IPR043128">
    <property type="entry name" value="Rev_trsase/Diguanyl_cyclase"/>
</dbReference>
<protein>
    <submittedName>
        <fullName evidence="10">Diguanylate cyclase</fullName>
    </submittedName>
</protein>
<evidence type="ECO:0000256" key="3">
    <source>
        <dbReference type="ARBA" id="ARBA00022692"/>
    </source>
</evidence>
<dbReference type="NCBIfam" id="TIGR00254">
    <property type="entry name" value="GGDEF"/>
    <property type="match status" value="1"/>
</dbReference>
<name>A9BVA7_DELAS</name>
<dbReference type="InterPro" id="IPR052163">
    <property type="entry name" value="DGC-Regulatory_Protein"/>
</dbReference>
<feature type="coiled-coil region" evidence="6">
    <location>
        <begin position="596"/>
        <end position="627"/>
    </location>
</feature>